<reference evidence="2 3" key="1">
    <citation type="journal article" date="2019" name="Proc. Natl. Acad. Sci. U.S.A.">
        <title>Regulatory changes in pterin and carotenoid genes underlie balanced color polymorphisms in the wall lizard.</title>
        <authorList>
            <person name="Andrade P."/>
            <person name="Pinho C."/>
            <person name="Perez I de Lanuza G."/>
            <person name="Afonso S."/>
            <person name="Brejcha J."/>
            <person name="Rubin C.J."/>
            <person name="Wallerman O."/>
            <person name="Pereira P."/>
            <person name="Sabatino S.J."/>
            <person name="Bellati A."/>
            <person name="Pellitteri-Rosa D."/>
            <person name="Bosakova Z."/>
            <person name="Bunikis I."/>
            <person name="Carretero M.A."/>
            <person name="Feiner N."/>
            <person name="Marsik P."/>
            <person name="Pauperio F."/>
            <person name="Salvi D."/>
            <person name="Soler L."/>
            <person name="While G.M."/>
            <person name="Uller T."/>
            <person name="Font E."/>
            <person name="Andersson L."/>
            <person name="Carneiro M."/>
        </authorList>
    </citation>
    <scope>NUCLEOTIDE SEQUENCE</scope>
</reference>
<protein>
    <recommendedName>
        <fullName evidence="1">BHLH domain-containing protein</fullName>
    </recommendedName>
</protein>
<organism evidence="2 3">
    <name type="scientific">Podarcis muralis</name>
    <name type="common">Wall lizard</name>
    <name type="synonym">Lacerta muralis</name>
    <dbReference type="NCBI Taxonomy" id="64176"/>
    <lineage>
        <taxon>Eukaryota</taxon>
        <taxon>Metazoa</taxon>
        <taxon>Chordata</taxon>
        <taxon>Craniata</taxon>
        <taxon>Vertebrata</taxon>
        <taxon>Euteleostomi</taxon>
        <taxon>Lepidosauria</taxon>
        <taxon>Squamata</taxon>
        <taxon>Bifurcata</taxon>
        <taxon>Unidentata</taxon>
        <taxon>Episquamata</taxon>
        <taxon>Laterata</taxon>
        <taxon>Lacertibaenia</taxon>
        <taxon>Lacertidae</taxon>
        <taxon>Podarcis</taxon>
    </lineage>
</organism>
<dbReference type="InterPro" id="IPR036638">
    <property type="entry name" value="HLH_DNA-bd_sf"/>
</dbReference>
<accession>A0A670JYW6</accession>
<evidence type="ECO:0000313" key="2">
    <source>
        <dbReference type="Ensembl" id="ENSPMRP00000028559.1"/>
    </source>
</evidence>
<dbReference type="Pfam" id="PF00010">
    <property type="entry name" value="HLH"/>
    <property type="match status" value="1"/>
</dbReference>
<keyword evidence="3" id="KW-1185">Reference proteome</keyword>
<name>A0A670JYW6_PODMU</name>
<dbReference type="Ensembl" id="ENSPMRT00000030295.1">
    <property type="protein sequence ID" value="ENSPMRP00000028559.1"/>
    <property type="gene ID" value="ENSPMRG00000018449.1"/>
</dbReference>
<proteinExistence type="predicted"/>
<evidence type="ECO:0000313" key="3">
    <source>
        <dbReference type="Proteomes" id="UP000472272"/>
    </source>
</evidence>
<dbReference type="Proteomes" id="UP000472272">
    <property type="component" value="Chromosome 17"/>
</dbReference>
<dbReference type="InterPro" id="IPR011598">
    <property type="entry name" value="bHLH_dom"/>
</dbReference>
<dbReference type="GO" id="GO:0046983">
    <property type="term" value="F:protein dimerization activity"/>
    <property type="evidence" value="ECO:0007669"/>
    <property type="project" value="InterPro"/>
</dbReference>
<dbReference type="Gene3D" id="4.10.280.10">
    <property type="entry name" value="Helix-loop-helix DNA-binding domain"/>
    <property type="match status" value="1"/>
</dbReference>
<dbReference type="SUPFAM" id="SSF47459">
    <property type="entry name" value="HLH, helix-loop-helix DNA-binding domain"/>
    <property type="match status" value="1"/>
</dbReference>
<sequence>MVNSSSDAGILHLQIIKPLMEKKRRNRIAQSLNQLKALLLGGPSPATAEKAPFSCCHPQDLSWRRHTLKAETGVEGVSTPIVLPGH</sequence>
<feature type="domain" description="BHLH" evidence="1">
    <location>
        <begin position="17"/>
        <end position="50"/>
    </location>
</feature>
<reference evidence="2" key="3">
    <citation type="submission" date="2025-09" db="UniProtKB">
        <authorList>
            <consortium name="Ensembl"/>
        </authorList>
    </citation>
    <scope>IDENTIFICATION</scope>
</reference>
<evidence type="ECO:0000259" key="1">
    <source>
        <dbReference type="Pfam" id="PF00010"/>
    </source>
</evidence>
<reference evidence="2" key="2">
    <citation type="submission" date="2025-08" db="UniProtKB">
        <authorList>
            <consortium name="Ensembl"/>
        </authorList>
    </citation>
    <scope>IDENTIFICATION</scope>
</reference>
<dbReference type="AlphaFoldDB" id="A0A670JYW6"/>